<keyword evidence="4 8" id="KW-0812">Transmembrane</keyword>
<evidence type="ECO:0000256" key="8">
    <source>
        <dbReference type="SAM" id="Phobius"/>
    </source>
</evidence>
<comment type="subcellular location">
    <subcellularLocation>
        <location evidence="1">Membrane</location>
        <topology evidence="1">Multi-pass membrane protein</topology>
    </subcellularLocation>
</comment>
<dbReference type="InterPro" id="IPR050277">
    <property type="entry name" value="Sodium:Solute_Symporter"/>
</dbReference>
<feature type="transmembrane region" description="Helical" evidence="8">
    <location>
        <begin position="340"/>
        <end position="373"/>
    </location>
</feature>
<dbReference type="GO" id="GO:0005886">
    <property type="term" value="C:plasma membrane"/>
    <property type="evidence" value="ECO:0007669"/>
    <property type="project" value="TreeGrafter"/>
</dbReference>
<dbReference type="GO" id="GO:0022857">
    <property type="term" value="F:transmembrane transporter activity"/>
    <property type="evidence" value="ECO:0007669"/>
    <property type="project" value="InterPro"/>
</dbReference>
<dbReference type="EMBL" id="JACIDS010000006">
    <property type="protein sequence ID" value="MBB3933476.1"/>
    <property type="molecule type" value="Genomic_DNA"/>
</dbReference>
<feature type="transmembrane region" description="Helical" evidence="8">
    <location>
        <begin position="410"/>
        <end position="430"/>
    </location>
</feature>
<dbReference type="Gene3D" id="1.20.1730.10">
    <property type="entry name" value="Sodium/glucose cotransporter"/>
    <property type="match status" value="1"/>
</dbReference>
<feature type="transmembrane region" description="Helical" evidence="8">
    <location>
        <begin position="385"/>
        <end position="404"/>
    </location>
</feature>
<feature type="transmembrane region" description="Helical" evidence="8">
    <location>
        <begin position="175"/>
        <end position="197"/>
    </location>
</feature>
<feature type="transmembrane region" description="Helical" evidence="8">
    <location>
        <begin position="204"/>
        <end position="227"/>
    </location>
</feature>
<feature type="transmembrane region" description="Helical" evidence="8">
    <location>
        <begin position="31"/>
        <end position="56"/>
    </location>
</feature>
<gene>
    <name evidence="9" type="ORF">GGR25_004549</name>
</gene>
<proteinExistence type="inferred from homology"/>
<feature type="transmembrane region" description="Helical" evidence="8">
    <location>
        <begin position="104"/>
        <end position="122"/>
    </location>
</feature>
<dbReference type="PANTHER" id="PTHR48086">
    <property type="entry name" value="SODIUM/PROLINE SYMPORTER-RELATED"/>
    <property type="match status" value="1"/>
</dbReference>
<keyword evidence="10" id="KW-1185">Reference proteome</keyword>
<sequence length="602" mass="59636">MNGETRLKAAAIGAGTAMLAGFGIVEALDQFGAPAVLAAFFPLLPLAIVLIIAISMRSLAFADVIRGGAFGATANGWALAGLTLGSLALVAAPMATALGGGSGIVLIAAFLAGAATARMLVVPALRATEAPTLAAALGVRFDGLVRALATLAIVLALLPLLAAEASLAGLVASRMLGLPAAATRDALIILATLACLFGGLRAAIAMAAIAAPIVAAGYLLPVAIVSLDVSPVPMPWVGLFEGGLAAPTRFPGTIVLALLVGLLGGIGTMPTLLMPAWARQKRQRSARARIIGLTATAAVLLAAPSYGLLASRLGIDAATNPAGLVVDFGETARLSAAPSVLLIGALLTAALVAATAFLANAAAAIGNDLYVIFVEPSAPEIRRIFIARLGAILLAALAAGLASVTAGDAAMLAACGLSIAAASLGPVLLIGWRIGTVTPAAAAAAIAVGLWLTVADIALALLFPDVSGRFLAMGTITPTVLGPTGWFGLPIGLSGLPGAVFGTLTLWAASELPRTDWPKVRRRLAALSHSVVATGRKMTAQAHSLSQSIKKTPSATTPVLSAASEPPSPAPAIEAGSALPDADPAPASPAPSAEGTADKPLS</sequence>
<keyword evidence="5 8" id="KW-1133">Transmembrane helix</keyword>
<dbReference type="InterPro" id="IPR001734">
    <property type="entry name" value="Na/solute_symporter"/>
</dbReference>
<dbReference type="Proteomes" id="UP000553963">
    <property type="component" value="Unassembled WGS sequence"/>
</dbReference>
<evidence type="ECO:0000256" key="5">
    <source>
        <dbReference type="ARBA" id="ARBA00022989"/>
    </source>
</evidence>
<feature type="transmembrane region" description="Helical" evidence="8">
    <location>
        <begin position="77"/>
        <end position="98"/>
    </location>
</feature>
<evidence type="ECO:0000256" key="4">
    <source>
        <dbReference type="ARBA" id="ARBA00022692"/>
    </source>
</evidence>
<protein>
    <submittedName>
        <fullName evidence="9">Na+(H+)/acetate symporter ActP</fullName>
    </submittedName>
</protein>
<feature type="compositionally biased region" description="Low complexity" evidence="7">
    <location>
        <begin position="561"/>
        <end position="593"/>
    </location>
</feature>
<name>A0A840AZ40_9HYPH</name>
<feature type="transmembrane region" description="Helical" evidence="8">
    <location>
        <begin position="7"/>
        <end position="25"/>
    </location>
</feature>
<evidence type="ECO:0000256" key="1">
    <source>
        <dbReference type="ARBA" id="ARBA00004141"/>
    </source>
</evidence>
<keyword evidence="3" id="KW-0813">Transport</keyword>
<feature type="transmembrane region" description="Helical" evidence="8">
    <location>
        <begin position="143"/>
        <end position="163"/>
    </location>
</feature>
<evidence type="ECO:0000256" key="6">
    <source>
        <dbReference type="ARBA" id="ARBA00023136"/>
    </source>
</evidence>
<feature type="transmembrane region" description="Helical" evidence="8">
    <location>
        <begin position="254"/>
        <end position="278"/>
    </location>
</feature>
<dbReference type="RefSeq" id="WP_183401124.1">
    <property type="nucleotide sequence ID" value="NZ_JACIDS010000006.1"/>
</dbReference>
<evidence type="ECO:0000256" key="7">
    <source>
        <dbReference type="SAM" id="MobiDB-lite"/>
    </source>
</evidence>
<comment type="similarity">
    <text evidence="2">Belongs to the sodium:solute symporter (SSF) (TC 2.A.21) family.</text>
</comment>
<keyword evidence="6 8" id="KW-0472">Membrane</keyword>
<feature type="transmembrane region" description="Helical" evidence="8">
    <location>
        <begin position="442"/>
        <end position="464"/>
    </location>
</feature>
<evidence type="ECO:0000256" key="3">
    <source>
        <dbReference type="ARBA" id="ARBA00022448"/>
    </source>
</evidence>
<dbReference type="InterPro" id="IPR038377">
    <property type="entry name" value="Na/Glc_symporter_sf"/>
</dbReference>
<dbReference type="AlphaFoldDB" id="A0A840AZ40"/>
<dbReference type="PROSITE" id="PS50283">
    <property type="entry name" value="NA_SOLUT_SYMP_3"/>
    <property type="match status" value="1"/>
</dbReference>
<dbReference type="PANTHER" id="PTHR48086:SF5">
    <property type="entry name" value="NA(+):SOLUTE SYMPORTER (SSF FAMILY)"/>
    <property type="match status" value="1"/>
</dbReference>
<organism evidence="9 10">
    <name type="scientific">Kaistia hirudinis</name>
    <dbReference type="NCBI Taxonomy" id="1293440"/>
    <lineage>
        <taxon>Bacteria</taxon>
        <taxon>Pseudomonadati</taxon>
        <taxon>Pseudomonadota</taxon>
        <taxon>Alphaproteobacteria</taxon>
        <taxon>Hyphomicrobiales</taxon>
        <taxon>Kaistiaceae</taxon>
        <taxon>Kaistia</taxon>
    </lineage>
</organism>
<reference evidence="9 10" key="1">
    <citation type="submission" date="2020-08" db="EMBL/GenBank/DDBJ databases">
        <title>Genomic Encyclopedia of Type Strains, Phase IV (KMG-IV): sequencing the most valuable type-strain genomes for metagenomic binning, comparative biology and taxonomic classification.</title>
        <authorList>
            <person name="Goeker M."/>
        </authorList>
    </citation>
    <scope>NUCLEOTIDE SEQUENCE [LARGE SCALE GENOMIC DNA]</scope>
    <source>
        <strain evidence="9 10">DSM 25966</strain>
    </source>
</reference>
<feature type="transmembrane region" description="Helical" evidence="8">
    <location>
        <begin position="484"/>
        <end position="509"/>
    </location>
</feature>
<evidence type="ECO:0000256" key="2">
    <source>
        <dbReference type="ARBA" id="ARBA00006434"/>
    </source>
</evidence>
<feature type="region of interest" description="Disordered" evidence="7">
    <location>
        <begin position="545"/>
        <end position="602"/>
    </location>
</feature>
<evidence type="ECO:0000313" key="9">
    <source>
        <dbReference type="EMBL" id="MBB3933476.1"/>
    </source>
</evidence>
<accession>A0A840AZ40</accession>
<feature type="transmembrane region" description="Helical" evidence="8">
    <location>
        <begin position="290"/>
        <end position="309"/>
    </location>
</feature>
<comment type="caution">
    <text evidence="9">The sequence shown here is derived from an EMBL/GenBank/DDBJ whole genome shotgun (WGS) entry which is preliminary data.</text>
</comment>
<evidence type="ECO:0000313" key="10">
    <source>
        <dbReference type="Proteomes" id="UP000553963"/>
    </source>
</evidence>
<feature type="compositionally biased region" description="Polar residues" evidence="7">
    <location>
        <begin position="545"/>
        <end position="559"/>
    </location>
</feature>